<evidence type="ECO:0000313" key="11">
    <source>
        <dbReference type="Proteomes" id="UP000094385"/>
    </source>
</evidence>
<evidence type="ECO:0000259" key="8">
    <source>
        <dbReference type="Pfam" id="PF20637"/>
    </source>
</evidence>
<dbReference type="GO" id="GO:0034727">
    <property type="term" value="P:piecemeal microautophagy of the nucleus"/>
    <property type="evidence" value="ECO:0007669"/>
    <property type="project" value="TreeGrafter"/>
</dbReference>
<evidence type="ECO:0000256" key="1">
    <source>
        <dbReference type="ARBA" id="ARBA00004623"/>
    </source>
</evidence>
<evidence type="ECO:0000256" key="5">
    <source>
        <dbReference type="ARBA" id="ARBA00023006"/>
    </source>
</evidence>
<protein>
    <recommendedName>
        <fullName evidence="6">Autophagy protein 5</fullName>
    </recommendedName>
</protein>
<dbReference type="GO" id="GO:0000422">
    <property type="term" value="P:autophagy of mitochondrion"/>
    <property type="evidence" value="ECO:0007669"/>
    <property type="project" value="TreeGrafter"/>
</dbReference>
<dbReference type="GO" id="GO:0044233">
    <property type="term" value="C:mitochondria-associated endoplasmic reticulum membrane contact site"/>
    <property type="evidence" value="ECO:0007669"/>
    <property type="project" value="TreeGrafter"/>
</dbReference>
<dbReference type="GO" id="GO:0005776">
    <property type="term" value="C:autophagosome"/>
    <property type="evidence" value="ECO:0007669"/>
    <property type="project" value="TreeGrafter"/>
</dbReference>
<comment type="subunit">
    <text evidence="6">Conjugated with ATG12.</text>
</comment>
<evidence type="ECO:0000256" key="2">
    <source>
        <dbReference type="ARBA" id="ARBA00006910"/>
    </source>
</evidence>
<keyword evidence="3 6" id="KW-1017">Isopeptide bond</keyword>
<dbReference type="Gene3D" id="3.10.20.620">
    <property type="match status" value="1"/>
</dbReference>
<evidence type="ECO:0000259" key="9">
    <source>
        <dbReference type="Pfam" id="PF20638"/>
    </source>
</evidence>
<dbReference type="InterPro" id="IPR048318">
    <property type="entry name" value="ATG5_UblB"/>
</dbReference>
<dbReference type="InterPro" id="IPR042526">
    <property type="entry name" value="Atg5_HR"/>
</dbReference>
<dbReference type="InterPro" id="IPR048939">
    <property type="entry name" value="ATG5_UblA"/>
</dbReference>
<dbReference type="PANTHER" id="PTHR13040:SF2">
    <property type="entry name" value="AUTOPHAGY PROTEIN 5"/>
    <property type="match status" value="1"/>
</dbReference>
<keyword evidence="5 6" id="KW-0072">Autophagy</keyword>
<evidence type="ECO:0000259" key="7">
    <source>
        <dbReference type="Pfam" id="PF04106"/>
    </source>
</evidence>
<dbReference type="Pfam" id="PF04106">
    <property type="entry name" value="ATG5_UblB"/>
    <property type="match status" value="1"/>
</dbReference>
<keyword evidence="11" id="KW-1185">Reference proteome</keyword>
<organism evidence="10 11">
    <name type="scientific">Lipomyces starkeyi NRRL Y-11557</name>
    <dbReference type="NCBI Taxonomy" id="675824"/>
    <lineage>
        <taxon>Eukaryota</taxon>
        <taxon>Fungi</taxon>
        <taxon>Dikarya</taxon>
        <taxon>Ascomycota</taxon>
        <taxon>Saccharomycotina</taxon>
        <taxon>Lipomycetes</taxon>
        <taxon>Lipomycetales</taxon>
        <taxon>Lipomycetaceae</taxon>
        <taxon>Lipomyces</taxon>
    </lineage>
</organism>
<dbReference type="GO" id="GO:0061908">
    <property type="term" value="C:phagophore"/>
    <property type="evidence" value="ECO:0007669"/>
    <property type="project" value="TreeGrafter"/>
</dbReference>
<sequence length="292" mass="33333">MSISSPSIVPSNLRRKVWDGVIPLQIILAADECRILDSVEPFYINAARVSYLPQYFGRITAYFKPSLRDAETSLSSEWWLDFEGVPLRWNWPIGLLYDLLTGLDPTQADNPDHDWHLPWTLMLHHSQYPSDTLMRITGAGAVKEHWVNRVKEADFIRRGNANAVMSLSKTDSDEMWAGVEEHDFDKFWGITKKLLPSDPYALRHIPIKIYLPSSNKMLQALVPPSISPREFHTVGTALHAHLPQLFPSRRTCLLARPVLHGVLLSMTIPLAELLYECMYTDGYLHICIIMIS</sequence>
<keyword evidence="6" id="KW-0813">Transport</keyword>
<dbReference type="InterPro" id="IPR007239">
    <property type="entry name" value="Atg5"/>
</dbReference>
<comment type="function">
    <text evidence="6">Involved in cytoplasm to vacuole transport (Cvt) and autophagic vesicle formation.</text>
</comment>
<comment type="similarity">
    <text evidence="2 6">Belongs to the ATG5 family.</text>
</comment>
<proteinExistence type="inferred from homology"/>
<dbReference type="GO" id="GO:0019776">
    <property type="term" value="F:Atg8-family ligase activity"/>
    <property type="evidence" value="ECO:0007669"/>
    <property type="project" value="TreeGrafter"/>
</dbReference>
<accession>A0A1E3PYL3</accession>
<name>A0A1E3PYL3_LIPST</name>
<evidence type="ECO:0000256" key="3">
    <source>
        <dbReference type="ARBA" id="ARBA00022499"/>
    </source>
</evidence>
<keyword evidence="4 6" id="KW-0832">Ubl conjugation</keyword>
<dbReference type="Gene3D" id="3.10.20.90">
    <property type="entry name" value="Phosphatidylinositol 3-kinase Catalytic Subunit, Chain A, domain 1"/>
    <property type="match status" value="1"/>
</dbReference>
<dbReference type="EMBL" id="KV454300">
    <property type="protein sequence ID" value="ODQ70378.1"/>
    <property type="molecule type" value="Genomic_DNA"/>
</dbReference>
<dbReference type="InterPro" id="IPR048940">
    <property type="entry name" value="ATG5_HBR"/>
</dbReference>
<dbReference type="InterPro" id="IPR042527">
    <property type="entry name" value="Atg5_UblA_dom_sf"/>
</dbReference>
<comment type="subcellular location">
    <subcellularLocation>
        <location evidence="1 6">Preautophagosomal structure membrane</location>
        <topology evidence="1 6">Peripheral membrane protein</topology>
    </subcellularLocation>
</comment>
<dbReference type="GO" id="GO:0034045">
    <property type="term" value="C:phagophore assembly site membrane"/>
    <property type="evidence" value="ECO:0007669"/>
    <property type="project" value="UniProtKB-SubCell"/>
</dbReference>
<dbReference type="AlphaFoldDB" id="A0A1E3PYL3"/>
<feature type="domain" description="Autophagy protein ATG5 alpha-helical bundle region" evidence="8">
    <location>
        <begin position="141"/>
        <end position="196"/>
    </location>
</feature>
<dbReference type="Pfam" id="PF20637">
    <property type="entry name" value="ATG5_HBR"/>
    <property type="match status" value="1"/>
</dbReference>
<feature type="domain" description="Autophagy protein ATG5 UblA" evidence="9">
    <location>
        <begin position="17"/>
        <end position="124"/>
    </location>
</feature>
<feature type="domain" description="Autophagy protein ATG5 UblB" evidence="7">
    <location>
        <begin position="204"/>
        <end position="288"/>
    </location>
</feature>
<dbReference type="STRING" id="675824.A0A1E3PYL3"/>
<evidence type="ECO:0000256" key="6">
    <source>
        <dbReference type="RuleBase" id="RU361202"/>
    </source>
</evidence>
<keyword evidence="6" id="KW-0472">Membrane</keyword>
<reference evidence="10 11" key="1">
    <citation type="journal article" date="2016" name="Proc. Natl. Acad. Sci. U.S.A.">
        <title>Comparative genomics of biotechnologically important yeasts.</title>
        <authorList>
            <person name="Riley R."/>
            <person name="Haridas S."/>
            <person name="Wolfe K.H."/>
            <person name="Lopes M.R."/>
            <person name="Hittinger C.T."/>
            <person name="Goeker M."/>
            <person name="Salamov A.A."/>
            <person name="Wisecaver J.H."/>
            <person name="Long T.M."/>
            <person name="Calvey C.H."/>
            <person name="Aerts A.L."/>
            <person name="Barry K.W."/>
            <person name="Choi C."/>
            <person name="Clum A."/>
            <person name="Coughlan A.Y."/>
            <person name="Deshpande S."/>
            <person name="Douglass A.P."/>
            <person name="Hanson S.J."/>
            <person name="Klenk H.-P."/>
            <person name="LaButti K.M."/>
            <person name="Lapidus A."/>
            <person name="Lindquist E.A."/>
            <person name="Lipzen A.M."/>
            <person name="Meier-Kolthoff J.P."/>
            <person name="Ohm R.A."/>
            <person name="Otillar R.P."/>
            <person name="Pangilinan J.L."/>
            <person name="Peng Y."/>
            <person name="Rokas A."/>
            <person name="Rosa C.A."/>
            <person name="Scheuner C."/>
            <person name="Sibirny A.A."/>
            <person name="Slot J.C."/>
            <person name="Stielow J.B."/>
            <person name="Sun H."/>
            <person name="Kurtzman C.P."/>
            <person name="Blackwell M."/>
            <person name="Grigoriev I.V."/>
            <person name="Jeffries T.W."/>
        </authorList>
    </citation>
    <scope>NUCLEOTIDE SEQUENCE [LARGE SCALE GENOMIC DNA]</scope>
    <source>
        <strain evidence="10 11">NRRL Y-11557</strain>
    </source>
</reference>
<evidence type="ECO:0000313" key="10">
    <source>
        <dbReference type="EMBL" id="ODQ70378.1"/>
    </source>
</evidence>
<dbReference type="Proteomes" id="UP000094385">
    <property type="component" value="Unassembled WGS sequence"/>
</dbReference>
<evidence type="ECO:0000256" key="4">
    <source>
        <dbReference type="ARBA" id="ARBA00022843"/>
    </source>
</evidence>
<dbReference type="GO" id="GO:0006995">
    <property type="term" value="P:cellular response to nitrogen starvation"/>
    <property type="evidence" value="ECO:0007669"/>
    <property type="project" value="TreeGrafter"/>
</dbReference>
<dbReference type="GO" id="GO:0034274">
    <property type="term" value="C:Atg12-Atg5-Atg16 complex"/>
    <property type="evidence" value="ECO:0007669"/>
    <property type="project" value="TreeGrafter"/>
</dbReference>
<dbReference type="Pfam" id="PF20638">
    <property type="entry name" value="ATG5_UblA"/>
    <property type="match status" value="1"/>
</dbReference>
<dbReference type="OrthoDB" id="272162at2759"/>
<dbReference type="Gene3D" id="1.10.246.190">
    <property type="entry name" value="Autophagy protein Apg5, helix rich domain"/>
    <property type="match status" value="1"/>
</dbReference>
<dbReference type="PANTHER" id="PTHR13040">
    <property type="entry name" value="AUTOPHAGY PROTEIN 5"/>
    <property type="match status" value="1"/>
</dbReference>
<gene>
    <name evidence="10" type="ORF">LIPSTDRAFT_5845</name>
</gene>